<dbReference type="GO" id="GO:0006265">
    <property type="term" value="P:DNA topological change"/>
    <property type="evidence" value="ECO:0007669"/>
    <property type="project" value="InterPro"/>
</dbReference>
<dbReference type="SUPFAM" id="SSF56349">
    <property type="entry name" value="DNA breaking-rejoining enzymes"/>
    <property type="match status" value="1"/>
</dbReference>
<dbReference type="Gene3D" id="3.90.15.10">
    <property type="entry name" value="Topoisomerase I, Chain A, domain 3"/>
    <property type="match status" value="1"/>
</dbReference>
<dbReference type="InterPro" id="IPR013499">
    <property type="entry name" value="TopoI_euk"/>
</dbReference>
<comment type="caution">
    <text evidence="3">The sequence shown here is derived from an EMBL/GenBank/DDBJ whole genome shotgun (WGS) entry which is preliminary data.</text>
</comment>
<dbReference type="GO" id="GO:0003677">
    <property type="term" value="F:DNA binding"/>
    <property type="evidence" value="ECO:0007669"/>
    <property type="project" value="UniProtKB-UniRule"/>
</dbReference>
<feature type="domain" description="DNA topoisomerase I eukaryotic-type" evidence="2">
    <location>
        <begin position="9"/>
        <end position="143"/>
    </location>
</feature>
<sequence>MLLSLFGVSGKLVRRISPEDVTINTEKDALIPECPIPGESDKEKFEKARKLKDYIGAIRAAYTWDITSEDGQKRQLAVATYLMDKLGLRAGTEKVDEDDDEADIVSCRRLKVENVKAISPILLAVRPCFTGIRLNFLWYCEFTL</sequence>
<evidence type="ECO:0000313" key="3">
    <source>
        <dbReference type="EMBL" id="PRQ39001.1"/>
    </source>
</evidence>
<keyword evidence="1" id="KW-0238">DNA-binding</keyword>
<dbReference type="PANTHER" id="PTHR10290">
    <property type="entry name" value="DNA TOPOISOMERASE I"/>
    <property type="match status" value="1"/>
</dbReference>
<dbReference type="GO" id="GO:0005694">
    <property type="term" value="C:chromosome"/>
    <property type="evidence" value="ECO:0007669"/>
    <property type="project" value="InterPro"/>
</dbReference>
<evidence type="ECO:0000256" key="1">
    <source>
        <dbReference type="PROSITE-ProRule" id="PRU01382"/>
    </source>
</evidence>
<proteinExistence type="predicted"/>
<evidence type="ECO:0000313" key="4">
    <source>
        <dbReference type="Proteomes" id="UP000238479"/>
    </source>
</evidence>
<dbReference type="InterPro" id="IPR036202">
    <property type="entry name" value="TopoI_DNA-bd_euk_N_sf"/>
</dbReference>
<dbReference type="InterPro" id="IPR011010">
    <property type="entry name" value="DNA_brk_join_enz"/>
</dbReference>
<gene>
    <name evidence="3" type="ORF">RchiOBHm_Chr4g0420261</name>
</gene>
<dbReference type="EMBL" id="PDCK01000042">
    <property type="protein sequence ID" value="PRQ39001.1"/>
    <property type="molecule type" value="Genomic_DNA"/>
</dbReference>
<keyword evidence="4" id="KW-1185">Reference proteome</keyword>
<dbReference type="SMART" id="SM00435">
    <property type="entry name" value="TOPEUc"/>
    <property type="match status" value="1"/>
</dbReference>
<dbReference type="Proteomes" id="UP000238479">
    <property type="component" value="Chromosome 4"/>
</dbReference>
<dbReference type="SUPFAM" id="SSF56741">
    <property type="entry name" value="Eukaryotic DNA topoisomerase I, N-terminal DNA-binding fragment"/>
    <property type="match status" value="1"/>
</dbReference>
<dbReference type="Gramene" id="PRQ39001">
    <property type="protein sequence ID" value="PRQ39001"/>
    <property type="gene ID" value="RchiOBHm_Chr4g0420261"/>
</dbReference>
<protein>
    <submittedName>
        <fullName evidence="3">Putative DNA topoisomerase</fullName>
        <ecNumber evidence="3">5.99.1.2</ecNumber>
    </submittedName>
</protein>
<organism evidence="3 4">
    <name type="scientific">Rosa chinensis</name>
    <name type="common">China rose</name>
    <dbReference type="NCBI Taxonomy" id="74649"/>
    <lineage>
        <taxon>Eukaryota</taxon>
        <taxon>Viridiplantae</taxon>
        <taxon>Streptophyta</taxon>
        <taxon>Embryophyta</taxon>
        <taxon>Tracheophyta</taxon>
        <taxon>Spermatophyta</taxon>
        <taxon>Magnoliopsida</taxon>
        <taxon>eudicotyledons</taxon>
        <taxon>Gunneridae</taxon>
        <taxon>Pentapetalae</taxon>
        <taxon>rosids</taxon>
        <taxon>fabids</taxon>
        <taxon>Rosales</taxon>
        <taxon>Rosaceae</taxon>
        <taxon>Rosoideae</taxon>
        <taxon>Rosoideae incertae sedis</taxon>
        <taxon>Rosa</taxon>
    </lineage>
</organism>
<name>A0A2P6QXV2_ROSCH</name>
<comment type="caution">
    <text evidence="1">Lacks conserved residue(s) required for the propagation of feature annotation.</text>
</comment>
<dbReference type="STRING" id="74649.A0A2P6QXV2"/>
<dbReference type="InterPro" id="IPR013500">
    <property type="entry name" value="TopoI_cat_euk"/>
</dbReference>
<dbReference type="Pfam" id="PF01028">
    <property type="entry name" value="Topoisom_I"/>
    <property type="match status" value="1"/>
</dbReference>
<dbReference type="GO" id="GO:0003917">
    <property type="term" value="F:DNA topoisomerase type I (single strand cut, ATP-independent) activity"/>
    <property type="evidence" value="ECO:0007669"/>
    <property type="project" value="InterPro"/>
</dbReference>
<accession>A0A2P6QXV2</accession>
<dbReference type="GO" id="GO:0005730">
    <property type="term" value="C:nucleolus"/>
    <property type="evidence" value="ECO:0007669"/>
    <property type="project" value="TreeGrafter"/>
</dbReference>
<dbReference type="GO" id="GO:0007059">
    <property type="term" value="P:chromosome segregation"/>
    <property type="evidence" value="ECO:0007669"/>
    <property type="project" value="TreeGrafter"/>
</dbReference>
<dbReference type="EC" id="5.99.1.2" evidence="3"/>
<dbReference type="PANTHER" id="PTHR10290:SF23">
    <property type="entry name" value="DNA TOPOISOMERASE 1 BETA"/>
    <property type="match status" value="1"/>
</dbReference>
<keyword evidence="3" id="KW-0413">Isomerase</keyword>
<reference evidence="3 4" key="1">
    <citation type="journal article" date="2018" name="Nat. Genet.">
        <title>The Rosa genome provides new insights in the design of modern roses.</title>
        <authorList>
            <person name="Bendahmane M."/>
        </authorList>
    </citation>
    <scope>NUCLEOTIDE SEQUENCE [LARGE SCALE GENOMIC DNA]</scope>
    <source>
        <strain evidence="4">cv. Old Blush</strain>
    </source>
</reference>
<dbReference type="AlphaFoldDB" id="A0A2P6QXV2"/>
<dbReference type="GO" id="GO:0006260">
    <property type="term" value="P:DNA replication"/>
    <property type="evidence" value="ECO:0007669"/>
    <property type="project" value="TreeGrafter"/>
</dbReference>
<evidence type="ECO:0000259" key="2">
    <source>
        <dbReference type="SMART" id="SM00435"/>
    </source>
</evidence>
<dbReference type="PROSITE" id="PS52038">
    <property type="entry name" value="TOPO_IB_2"/>
    <property type="match status" value="1"/>
</dbReference>
<dbReference type="InterPro" id="IPR051062">
    <property type="entry name" value="Topoisomerase_IB"/>
</dbReference>
<dbReference type="InterPro" id="IPR014711">
    <property type="entry name" value="TopoI_cat_a-hlx-sub_euk"/>
</dbReference>